<organism evidence="2 3">
    <name type="scientific">Forsythia ovata</name>
    <dbReference type="NCBI Taxonomy" id="205694"/>
    <lineage>
        <taxon>Eukaryota</taxon>
        <taxon>Viridiplantae</taxon>
        <taxon>Streptophyta</taxon>
        <taxon>Embryophyta</taxon>
        <taxon>Tracheophyta</taxon>
        <taxon>Spermatophyta</taxon>
        <taxon>Magnoliopsida</taxon>
        <taxon>eudicotyledons</taxon>
        <taxon>Gunneridae</taxon>
        <taxon>Pentapetalae</taxon>
        <taxon>asterids</taxon>
        <taxon>lamiids</taxon>
        <taxon>Lamiales</taxon>
        <taxon>Oleaceae</taxon>
        <taxon>Forsythieae</taxon>
        <taxon>Forsythia</taxon>
    </lineage>
</organism>
<dbReference type="Pfam" id="PF00931">
    <property type="entry name" value="NB-ARC"/>
    <property type="match status" value="1"/>
</dbReference>
<keyword evidence="3" id="KW-1185">Reference proteome</keyword>
<dbReference type="InterPro" id="IPR027417">
    <property type="entry name" value="P-loop_NTPase"/>
</dbReference>
<evidence type="ECO:0000259" key="1">
    <source>
        <dbReference type="Pfam" id="PF00931"/>
    </source>
</evidence>
<evidence type="ECO:0000313" key="3">
    <source>
        <dbReference type="Proteomes" id="UP001604277"/>
    </source>
</evidence>
<name>A0ABD1TV81_9LAMI</name>
<dbReference type="SUPFAM" id="SSF52540">
    <property type="entry name" value="P-loop containing nucleoside triphosphate hydrolases"/>
    <property type="match status" value="1"/>
</dbReference>
<dbReference type="AlphaFoldDB" id="A0ABD1TV81"/>
<dbReference type="EMBL" id="JBFOLJ010000008">
    <property type="protein sequence ID" value="KAL2516453.1"/>
    <property type="molecule type" value="Genomic_DNA"/>
</dbReference>
<gene>
    <name evidence="2" type="ORF">Fot_30424</name>
</gene>
<protein>
    <submittedName>
        <fullName evidence="2">Late blight resistance protein-like protein R1B-14</fullName>
    </submittedName>
</protein>
<comment type="caution">
    <text evidence="2">The sequence shown here is derived from an EMBL/GenBank/DDBJ whole genome shotgun (WGS) entry which is preliminary data.</text>
</comment>
<reference evidence="3" key="1">
    <citation type="submission" date="2024-07" db="EMBL/GenBank/DDBJ databases">
        <title>Two chromosome-level genome assemblies of Korean endemic species Abeliophyllum distichum and Forsythia ovata (Oleaceae).</title>
        <authorList>
            <person name="Jang H."/>
        </authorList>
    </citation>
    <scope>NUCLEOTIDE SEQUENCE [LARGE SCALE GENOMIC DNA]</scope>
</reference>
<proteinExistence type="predicted"/>
<dbReference type="PANTHER" id="PTHR19338">
    <property type="entry name" value="TRANSLOCASE OF INNER MITOCHONDRIAL MEMBRANE 13 HOMOLOG"/>
    <property type="match status" value="1"/>
</dbReference>
<dbReference type="Gene3D" id="3.40.50.300">
    <property type="entry name" value="P-loop containing nucleotide triphosphate hydrolases"/>
    <property type="match status" value="1"/>
</dbReference>
<evidence type="ECO:0000313" key="2">
    <source>
        <dbReference type="EMBL" id="KAL2516453.1"/>
    </source>
</evidence>
<dbReference type="Proteomes" id="UP001604277">
    <property type="component" value="Unassembled WGS sequence"/>
</dbReference>
<accession>A0ABD1TV81</accession>
<feature type="domain" description="NB-ARC" evidence="1">
    <location>
        <begin position="116"/>
        <end position="168"/>
    </location>
</feature>
<dbReference type="PANTHER" id="PTHR19338:SF73">
    <property type="entry name" value="DISEASE RESISTANCE PROTEIN RGA2-LIKE"/>
    <property type="match status" value="1"/>
</dbReference>
<sequence length="174" mass="20247">MGIFRPVLTFSSSPNVKTGHIYRRSNTHNLKNFLYKPQTAYEIEYIINSFPHVWYLTLRLPQFMDKIKRIMMGIKETKKNIDTGIVEVENHPIEQVLSQEKCPLILEDIVVGFDKKETKIVEQLVRGPEHLQIISIFGMPGVGKTTLAKKLYNNPTSVHHFDKRAWCIFFSNIE</sequence>
<dbReference type="InterPro" id="IPR002182">
    <property type="entry name" value="NB-ARC"/>
</dbReference>